<proteinExistence type="inferred from homology"/>
<feature type="repeat" description="PPR" evidence="3">
    <location>
        <begin position="210"/>
        <end position="244"/>
    </location>
</feature>
<dbReference type="Pfam" id="PF12854">
    <property type="entry name" value="PPR_1"/>
    <property type="match status" value="1"/>
</dbReference>
<comment type="similarity">
    <text evidence="1">Belongs to the PPR family. P subfamily.</text>
</comment>
<dbReference type="InterPro" id="IPR011990">
    <property type="entry name" value="TPR-like_helical_dom_sf"/>
</dbReference>
<feature type="repeat" description="PPR" evidence="3">
    <location>
        <begin position="350"/>
        <end position="384"/>
    </location>
</feature>
<protein>
    <recommendedName>
        <fullName evidence="7">Pentacotripeptide-repeat region of PRORP domain-containing protein</fullName>
    </recommendedName>
</protein>
<dbReference type="FunFam" id="1.25.40.10:FF:000558">
    <property type="entry name" value="Pentatricopeptide repeat-containing protein At5g39710"/>
    <property type="match status" value="1"/>
</dbReference>
<name>A0A484KM18_9ASTE</name>
<gene>
    <name evidence="5" type="ORF">CCAM_LOCUS4898</name>
</gene>
<evidence type="ECO:0000256" key="4">
    <source>
        <dbReference type="SAM" id="MobiDB-lite"/>
    </source>
</evidence>
<evidence type="ECO:0000256" key="1">
    <source>
        <dbReference type="ARBA" id="ARBA00007626"/>
    </source>
</evidence>
<feature type="repeat" description="PPR" evidence="3">
    <location>
        <begin position="245"/>
        <end position="279"/>
    </location>
</feature>
<keyword evidence="2" id="KW-0677">Repeat</keyword>
<evidence type="ECO:0000313" key="6">
    <source>
        <dbReference type="Proteomes" id="UP000595140"/>
    </source>
</evidence>
<dbReference type="PROSITE" id="PS51375">
    <property type="entry name" value="PPR"/>
    <property type="match status" value="5"/>
</dbReference>
<reference evidence="5 6" key="1">
    <citation type="submission" date="2018-04" db="EMBL/GenBank/DDBJ databases">
        <authorList>
            <person name="Vogel A."/>
        </authorList>
    </citation>
    <scope>NUCLEOTIDE SEQUENCE [LARGE SCALE GENOMIC DNA]</scope>
</reference>
<feature type="compositionally biased region" description="Basic and acidic residues" evidence="4">
    <location>
        <begin position="431"/>
        <end position="445"/>
    </location>
</feature>
<sequence length="445" mass="50716">MEFKRSALSSSFSFFNKFSRRRIYSVAASSSSSLRSFHSPPALVSSSHRSSAHSGCGFYSVHDLDHAHELFDQMLRARPLPSIVQFTKLLSRVVKIKHYTAAVCFFKEMRVRGVPVDAHSLTILIEAFCLSNRAEYGFCVLGMFFKCGIDFDTVASNTLIKGLCLDNNIVEAVGLFKKLVREDLCEVYNITYNVLMNGLCKMTERRVSPNIITYTSLIQGLCSFCRWRDVTKLMNEMVRHNVYPNVCTFSILVDAFCKEGKLKDAEAVIQIMIQRNVYPNVVTYNALIEGYCLQGQMDDARRALGRMIDKGLQPDRMSYNTIINGYCRRKEMDEAFHLFHEMPQKGLYPNVVTYTTMLQGLFLAGRCDDALNLFQDMQLSGHAPNFHTYCVLLTGLCENRHIEEAMSVYSNETVPEVIVDSSNRHRPASHKAKEMNQCRSDKWTL</sequence>
<dbReference type="Pfam" id="PF01535">
    <property type="entry name" value="PPR"/>
    <property type="match status" value="1"/>
</dbReference>
<evidence type="ECO:0000256" key="3">
    <source>
        <dbReference type="PROSITE-ProRule" id="PRU00708"/>
    </source>
</evidence>
<feature type="region of interest" description="Disordered" evidence="4">
    <location>
        <begin position="422"/>
        <end position="445"/>
    </location>
</feature>
<evidence type="ECO:0008006" key="7">
    <source>
        <dbReference type="Google" id="ProtNLM"/>
    </source>
</evidence>
<organism evidence="5 6">
    <name type="scientific">Cuscuta campestris</name>
    <dbReference type="NCBI Taxonomy" id="132261"/>
    <lineage>
        <taxon>Eukaryota</taxon>
        <taxon>Viridiplantae</taxon>
        <taxon>Streptophyta</taxon>
        <taxon>Embryophyta</taxon>
        <taxon>Tracheophyta</taxon>
        <taxon>Spermatophyta</taxon>
        <taxon>Magnoliopsida</taxon>
        <taxon>eudicotyledons</taxon>
        <taxon>Gunneridae</taxon>
        <taxon>Pentapetalae</taxon>
        <taxon>asterids</taxon>
        <taxon>lamiids</taxon>
        <taxon>Solanales</taxon>
        <taxon>Convolvulaceae</taxon>
        <taxon>Cuscuteae</taxon>
        <taxon>Cuscuta</taxon>
        <taxon>Cuscuta subgen. Grammica</taxon>
        <taxon>Cuscuta sect. Cleistogrammica</taxon>
    </lineage>
</organism>
<feature type="repeat" description="PPR" evidence="3">
    <location>
        <begin position="315"/>
        <end position="349"/>
    </location>
</feature>
<dbReference type="OrthoDB" id="185373at2759"/>
<dbReference type="InterPro" id="IPR051222">
    <property type="entry name" value="PPR/CCM1_RNA-binding"/>
</dbReference>
<dbReference type="PANTHER" id="PTHR47942">
    <property type="entry name" value="TETRATRICOPEPTIDE REPEAT (TPR)-LIKE SUPERFAMILY PROTEIN-RELATED"/>
    <property type="match status" value="1"/>
</dbReference>
<feature type="repeat" description="PPR" evidence="3">
    <location>
        <begin position="280"/>
        <end position="314"/>
    </location>
</feature>
<dbReference type="InterPro" id="IPR002885">
    <property type="entry name" value="PPR_rpt"/>
</dbReference>
<dbReference type="AlphaFoldDB" id="A0A484KM18"/>
<dbReference type="Gene3D" id="1.25.40.10">
    <property type="entry name" value="Tetratricopeptide repeat domain"/>
    <property type="match status" value="4"/>
</dbReference>
<keyword evidence="6" id="KW-1185">Reference proteome</keyword>
<dbReference type="NCBIfam" id="TIGR00756">
    <property type="entry name" value="PPR"/>
    <property type="match status" value="6"/>
</dbReference>
<dbReference type="PANTHER" id="PTHR47942:SF16">
    <property type="entry name" value="PENTATRICOPEPTIDE REPEAT DOMAIN CONTAINING PROTEIN-RELATED"/>
    <property type="match status" value="1"/>
</dbReference>
<evidence type="ECO:0000313" key="5">
    <source>
        <dbReference type="EMBL" id="VFQ63122.1"/>
    </source>
</evidence>
<dbReference type="EMBL" id="OOIL02000273">
    <property type="protein sequence ID" value="VFQ63122.1"/>
    <property type="molecule type" value="Genomic_DNA"/>
</dbReference>
<evidence type="ECO:0000256" key="2">
    <source>
        <dbReference type="ARBA" id="ARBA00022737"/>
    </source>
</evidence>
<dbReference type="Proteomes" id="UP000595140">
    <property type="component" value="Unassembled WGS sequence"/>
</dbReference>
<accession>A0A484KM18</accession>
<dbReference type="Pfam" id="PF13041">
    <property type="entry name" value="PPR_2"/>
    <property type="match status" value="4"/>
</dbReference>